<proteinExistence type="predicted"/>
<feature type="compositionally biased region" description="Polar residues" evidence="3">
    <location>
        <begin position="1"/>
        <end position="11"/>
    </location>
</feature>
<feature type="region of interest" description="Disordered" evidence="3">
    <location>
        <begin position="1"/>
        <end position="30"/>
    </location>
</feature>
<reference evidence="4" key="1">
    <citation type="journal article" date="2014" name="Proc. Natl. Acad. Sci. U.S.A.">
        <title>Preservation of viral genomes in 700-y-old caribou feces from a subarctic ice patch.</title>
        <authorList>
            <person name="Ng T.F."/>
            <person name="Chen L.F."/>
            <person name="Zhou Y."/>
            <person name="Shapiro B."/>
            <person name="Stiller M."/>
            <person name="Heintzman P.D."/>
            <person name="Varsani A."/>
            <person name="Kondov N.O."/>
            <person name="Wong W."/>
            <person name="Deng X."/>
            <person name="Andrews T.D."/>
            <person name="Moorman B.J."/>
            <person name="Meulendyk T."/>
            <person name="MacKay G."/>
            <person name="Gilbertson R.L."/>
            <person name="Delwart E."/>
        </authorList>
    </citation>
    <scope>NUCLEOTIDE SEQUENCE</scope>
    <source>
        <strain evidence="4">AnNCV</strain>
    </source>
</reference>
<dbReference type="EMBL" id="KJ938718">
    <property type="protein sequence ID" value="AIM55451.1"/>
    <property type="molecule type" value="Genomic_RNA"/>
</dbReference>
<evidence type="ECO:0000256" key="3">
    <source>
        <dbReference type="SAM" id="MobiDB-lite"/>
    </source>
</evidence>
<comment type="subcellular location">
    <subcellularLocation>
        <location evidence="1">Virion</location>
    </subcellularLocation>
</comment>
<feature type="non-terminal residue" evidence="4">
    <location>
        <position position="127"/>
    </location>
</feature>
<dbReference type="GO" id="GO:0044423">
    <property type="term" value="C:virion component"/>
    <property type="evidence" value="ECO:0007669"/>
    <property type="project" value="UniProtKB-KW"/>
</dbReference>
<evidence type="ECO:0000256" key="1">
    <source>
        <dbReference type="ARBA" id="ARBA00004328"/>
    </source>
</evidence>
<keyword evidence="2" id="KW-0946">Virion</keyword>
<evidence type="ECO:0000256" key="2">
    <source>
        <dbReference type="ARBA" id="ARBA00022844"/>
    </source>
</evidence>
<name>A0A088FX65_9VIRU</name>
<sequence length="127" mass="13598">MAVSSASTMNENPDRFLDVRSPTGGSSTNIGVTTVNVTDADVVQATKSDYIPLDPKLISSNVNSRQDINDFLSKPYILEKGSFASTDGSTTFNTVSLFAALLTNPLFKNKTAGFLGMRAKVENHFGT</sequence>
<dbReference type="Gene3D" id="2.60.120.20">
    <property type="match status" value="1"/>
</dbReference>
<dbReference type="InterPro" id="IPR029053">
    <property type="entry name" value="Viral_coat"/>
</dbReference>
<protein>
    <submittedName>
        <fullName evidence="4">CP</fullName>
    </submittedName>
</protein>
<reference evidence="4" key="2">
    <citation type="submission" date="2014-06" db="EMBL/GenBank/DDBJ databases">
        <authorList>
            <person name="Ng T.F.F."/>
            <person name="Zhou Y."/>
            <person name="Chen L.-F."/>
            <person name="Shapiro B."/>
            <person name="Stiller M."/>
            <person name="Varsani A."/>
            <person name="Kondov N.O."/>
            <person name="Wong W."/>
            <person name="Deng X."/>
            <person name="Andrews T.D."/>
            <person name="Moorman B.J."/>
            <person name="Meulendyk T."/>
            <person name="MacKay G."/>
            <person name="Gilbertson R."/>
            <person name="Delwart E."/>
        </authorList>
    </citation>
    <scope>NUCLEOTIDE SEQUENCE</scope>
    <source>
        <strain evidence="4">AnNCV</strain>
    </source>
</reference>
<organism evidence="4">
    <name type="scientific">Ancient Northwest Territories cripavirus</name>
    <dbReference type="NCBI Taxonomy" id="1542742"/>
    <lineage>
        <taxon>Viruses</taxon>
        <taxon>Riboviria</taxon>
        <taxon>Orthornavirae</taxon>
        <taxon>Pisuviricota</taxon>
        <taxon>Pisoniviricetes</taxon>
        <taxon>Picornavirales</taxon>
        <taxon>Dicistroviridae</taxon>
        <taxon>Cripavirus</taxon>
    </lineage>
</organism>
<evidence type="ECO:0000313" key="4">
    <source>
        <dbReference type="EMBL" id="AIM55451.1"/>
    </source>
</evidence>
<accession>A0A088FX65</accession>